<name>A0A0X3NNM3_SCHSO</name>
<gene>
    <name evidence="1" type="ORF">TR150498</name>
</gene>
<accession>A0A0X3NNM3</accession>
<reference evidence="1" key="1">
    <citation type="submission" date="2016-01" db="EMBL/GenBank/DDBJ databases">
        <title>Reference transcriptome for the parasite Schistocephalus solidus: insights into the molecular evolution of parasitism.</title>
        <authorList>
            <person name="Hebert F.O."/>
            <person name="Grambauer S."/>
            <person name="Barber I."/>
            <person name="Landry C.R."/>
            <person name="Aubin-Horth N."/>
        </authorList>
    </citation>
    <scope>NUCLEOTIDE SEQUENCE</scope>
</reference>
<organism evidence="1">
    <name type="scientific">Schistocephalus solidus</name>
    <name type="common">Tapeworm</name>
    <dbReference type="NCBI Taxonomy" id="70667"/>
    <lineage>
        <taxon>Eukaryota</taxon>
        <taxon>Metazoa</taxon>
        <taxon>Spiralia</taxon>
        <taxon>Lophotrochozoa</taxon>
        <taxon>Platyhelminthes</taxon>
        <taxon>Cestoda</taxon>
        <taxon>Eucestoda</taxon>
        <taxon>Diphyllobothriidea</taxon>
        <taxon>Diphyllobothriidae</taxon>
        <taxon>Schistocephalus</taxon>
    </lineage>
</organism>
<evidence type="ECO:0000313" key="1">
    <source>
        <dbReference type="EMBL" id="JAP41063.1"/>
    </source>
</evidence>
<dbReference type="AlphaFoldDB" id="A0A0X3NNM3"/>
<dbReference type="EMBL" id="GEEE01022162">
    <property type="protein sequence ID" value="JAP41063.1"/>
    <property type="molecule type" value="Transcribed_RNA"/>
</dbReference>
<sequence>MNITGGCKRLVFYFRLPAQIAISPRFRRSETMHVTNDSSFSDKVTENMPAFTFIVDRRSFYVRGLHMEVEESGSNCNIAPSSLHVFSRLSGVFTNKNRKD</sequence>
<proteinExistence type="predicted"/>
<protein>
    <submittedName>
        <fullName evidence="1">Uncharacterized protein</fullName>
    </submittedName>
</protein>